<keyword evidence="3" id="KW-1185">Reference proteome</keyword>
<accession>A0A8K0GID7</accession>
<gene>
    <name evidence="2" type="ORF">ILUMI_07094</name>
</gene>
<comment type="caution">
    <text evidence="2">The sequence shown here is derived from an EMBL/GenBank/DDBJ whole genome shotgun (WGS) entry which is preliminary data.</text>
</comment>
<evidence type="ECO:0000313" key="3">
    <source>
        <dbReference type="Proteomes" id="UP000801492"/>
    </source>
</evidence>
<dbReference type="Proteomes" id="UP000801492">
    <property type="component" value="Unassembled WGS sequence"/>
</dbReference>
<name>A0A8K0GID7_IGNLU</name>
<proteinExistence type="predicted"/>
<protein>
    <submittedName>
        <fullName evidence="2">Uncharacterized protein</fullName>
    </submittedName>
</protein>
<feature type="region of interest" description="Disordered" evidence="1">
    <location>
        <begin position="29"/>
        <end position="92"/>
    </location>
</feature>
<dbReference type="EMBL" id="VTPC01003053">
    <property type="protein sequence ID" value="KAF2899083.1"/>
    <property type="molecule type" value="Genomic_DNA"/>
</dbReference>
<evidence type="ECO:0000313" key="2">
    <source>
        <dbReference type="EMBL" id="KAF2899083.1"/>
    </source>
</evidence>
<evidence type="ECO:0000256" key="1">
    <source>
        <dbReference type="SAM" id="MobiDB-lite"/>
    </source>
</evidence>
<sequence>MIACVSAAETFIPPTLIFPRVHVKEHMLDEAPPGTLRTANQSVGSESSSSDIIELQTPAAVAGSSHGDDKVTPEQIRPFPKAPPRKESKRGGKTFSSFVKFLRYKRGKFPFLDVDDISTVS</sequence>
<organism evidence="2 3">
    <name type="scientific">Ignelater luminosus</name>
    <name type="common">Cucubano</name>
    <name type="synonym">Pyrophorus luminosus</name>
    <dbReference type="NCBI Taxonomy" id="2038154"/>
    <lineage>
        <taxon>Eukaryota</taxon>
        <taxon>Metazoa</taxon>
        <taxon>Ecdysozoa</taxon>
        <taxon>Arthropoda</taxon>
        <taxon>Hexapoda</taxon>
        <taxon>Insecta</taxon>
        <taxon>Pterygota</taxon>
        <taxon>Neoptera</taxon>
        <taxon>Endopterygota</taxon>
        <taxon>Coleoptera</taxon>
        <taxon>Polyphaga</taxon>
        <taxon>Elateriformia</taxon>
        <taxon>Elateroidea</taxon>
        <taxon>Elateridae</taxon>
        <taxon>Agrypninae</taxon>
        <taxon>Pyrophorini</taxon>
        <taxon>Ignelater</taxon>
    </lineage>
</organism>
<dbReference type="AlphaFoldDB" id="A0A8K0GID7"/>
<reference evidence="2" key="1">
    <citation type="submission" date="2019-08" db="EMBL/GenBank/DDBJ databases">
        <title>The genome of the North American firefly Photinus pyralis.</title>
        <authorList>
            <consortium name="Photinus pyralis genome working group"/>
            <person name="Fallon T.R."/>
            <person name="Sander Lower S.E."/>
            <person name="Weng J.-K."/>
        </authorList>
    </citation>
    <scope>NUCLEOTIDE SEQUENCE</scope>
    <source>
        <strain evidence="2">TRF0915ILg1</strain>
        <tissue evidence="2">Whole body</tissue>
    </source>
</reference>